<dbReference type="PROSITE" id="PS00018">
    <property type="entry name" value="EF_HAND_1"/>
    <property type="match status" value="3"/>
</dbReference>
<dbReference type="InterPro" id="IPR011992">
    <property type="entry name" value="EF-hand-dom_pair"/>
</dbReference>
<dbReference type="SUPFAM" id="SSF74924">
    <property type="entry name" value="Cap-Gly domain"/>
    <property type="match status" value="1"/>
</dbReference>
<reference evidence="12" key="1">
    <citation type="submission" date="2011-02" db="EMBL/GenBank/DDBJ databases">
        <authorList>
            <person name="Aslett M."/>
        </authorList>
    </citation>
    <scope>NUCLEOTIDE SEQUENCE</scope>
    <source>
        <strain evidence="12">Liverpool</strain>
    </source>
</reference>
<evidence type="ECO:0000313" key="13">
    <source>
        <dbReference type="EMBL" id="CEL71027.1"/>
    </source>
</evidence>
<evidence type="ECO:0000256" key="3">
    <source>
        <dbReference type="ARBA" id="ARBA00022723"/>
    </source>
</evidence>
<gene>
    <name evidence="13" type="ORF">BN1204_066900</name>
    <name evidence="12" type="ORF">NCLIV_066900</name>
</gene>
<keyword evidence="4" id="KW-0677">Repeat</keyword>
<dbReference type="PROSITE" id="PS50096">
    <property type="entry name" value="IQ"/>
    <property type="match status" value="1"/>
</dbReference>
<dbReference type="OMA" id="EWKNECF"/>
<dbReference type="PANTHER" id="PTHR45668:SF5">
    <property type="entry name" value="SERINE_THREONINE-PROTEIN PHOSPHATASE 5"/>
    <property type="match status" value="1"/>
</dbReference>
<dbReference type="InterPro" id="IPR006186">
    <property type="entry name" value="Ser/Thr-sp_prot-phosphatase"/>
</dbReference>
<dbReference type="SMART" id="SM00156">
    <property type="entry name" value="PP2Ac"/>
    <property type="match status" value="1"/>
</dbReference>
<evidence type="ECO:0000256" key="2">
    <source>
        <dbReference type="ARBA" id="ARBA00008294"/>
    </source>
</evidence>
<evidence type="ECO:0000259" key="11">
    <source>
        <dbReference type="PROSITE" id="PS50245"/>
    </source>
</evidence>
<evidence type="ECO:0000256" key="9">
    <source>
        <dbReference type="SAM" id="MobiDB-lite"/>
    </source>
</evidence>
<accession>F0VRB7</accession>
<dbReference type="InterPro" id="IPR051134">
    <property type="entry name" value="PPP_phosphatase"/>
</dbReference>
<dbReference type="InParanoid" id="F0VRB7"/>
<reference evidence="13" key="4">
    <citation type="journal article" date="2015" name="PLoS ONE">
        <title>Comprehensive Evaluation of Toxoplasma gondii VEG and Neospora caninum LIV Genomes with Tachyzoite Stage Transcriptome and Proteome Defines Novel Transcript Features.</title>
        <authorList>
            <person name="Ramaprasad A."/>
            <person name="Mourier T."/>
            <person name="Naeem R."/>
            <person name="Malas T.B."/>
            <person name="Moussa E."/>
            <person name="Panigrahi A."/>
            <person name="Vermont S.J."/>
            <person name="Otto T.D."/>
            <person name="Wastling J."/>
            <person name="Pain A."/>
        </authorList>
    </citation>
    <scope>NUCLEOTIDE SEQUENCE</scope>
    <source>
        <strain evidence="13">Liverpool</strain>
    </source>
</reference>
<evidence type="ECO:0000256" key="5">
    <source>
        <dbReference type="ARBA" id="ARBA00022801"/>
    </source>
</evidence>
<dbReference type="PROSITE" id="PS50222">
    <property type="entry name" value="EF_HAND_2"/>
    <property type="match status" value="4"/>
</dbReference>
<reference evidence="12" key="2">
    <citation type="submission" date="2011-03" db="EMBL/GenBank/DDBJ databases">
        <title>Comparative genomics and transcriptomics of Neospora caninum and Toxoplasma gondii.</title>
        <authorList>
            <person name="Reid A.J."/>
            <person name="Sohal A."/>
            <person name="Harris D."/>
            <person name="Quail M."/>
            <person name="Sanders M."/>
            <person name="Berriman M."/>
            <person name="Wastling J.M."/>
            <person name="Pain A."/>
        </authorList>
    </citation>
    <scope>NUCLEOTIDE SEQUENCE</scope>
    <source>
        <strain evidence="12">Liverpool</strain>
    </source>
</reference>
<feature type="domain" description="EF-hand" evidence="10">
    <location>
        <begin position="947"/>
        <end position="982"/>
    </location>
</feature>
<dbReference type="SUPFAM" id="SSF47473">
    <property type="entry name" value="EF-hand"/>
    <property type="match status" value="2"/>
</dbReference>
<dbReference type="eggNOG" id="KOG0376">
    <property type="taxonomic scope" value="Eukaryota"/>
</dbReference>
<dbReference type="PRINTS" id="PR00114">
    <property type="entry name" value="STPHPHTASE"/>
</dbReference>
<reference evidence="14" key="3">
    <citation type="journal article" date="2012" name="PLoS Pathog.">
        <title>Comparative genomics of the apicomplexan parasites Toxoplasma gondii and Neospora caninum: Coccidia differing in host range and transmission strategy.</title>
        <authorList>
            <person name="Reid A.J."/>
            <person name="Vermont S.J."/>
            <person name="Cotton J.A."/>
            <person name="Harris D."/>
            <person name="Hill-Cawthorne G.A."/>
            <person name="Konen-Waisman S."/>
            <person name="Latham S.M."/>
            <person name="Mourier T."/>
            <person name="Norton R."/>
            <person name="Quail M.A."/>
            <person name="Sanders M."/>
            <person name="Shanmugam D."/>
            <person name="Sohal A."/>
            <person name="Wasmuth J.D."/>
            <person name="Brunk B."/>
            <person name="Grigg M.E."/>
            <person name="Howard J.C."/>
            <person name="Parkinson J."/>
            <person name="Roos D.S."/>
            <person name="Trees A.J."/>
            <person name="Berriman M."/>
            <person name="Pain A."/>
            <person name="Wastling J.M."/>
        </authorList>
    </citation>
    <scope>NUCLEOTIDE SEQUENCE [LARGE SCALE GENOMIC DNA]</scope>
    <source>
        <strain evidence="14">Liverpool</strain>
    </source>
</reference>
<feature type="compositionally biased region" description="Polar residues" evidence="9">
    <location>
        <begin position="1019"/>
        <end position="1035"/>
    </location>
</feature>
<comment type="cofactor">
    <cofactor evidence="1">
        <name>Mn(2+)</name>
        <dbReference type="ChEBI" id="CHEBI:29035"/>
    </cofactor>
</comment>
<dbReference type="PROSITE" id="PS50245">
    <property type="entry name" value="CAP_GLY_2"/>
    <property type="match status" value="1"/>
</dbReference>
<evidence type="ECO:0000256" key="7">
    <source>
        <dbReference type="ARBA" id="ARBA00023211"/>
    </source>
</evidence>
<dbReference type="CDD" id="cd23767">
    <property type="entry name" value="IQCD"/>
    <property type="match status" value="1"/>
</dbReference>
<dbReference type="CDD" id="cd00051">
    <property type="entry name" value="EFh"/>
    <property type="match status" value="1"/>
</dbReference>
<feature type="region of interest" description="Disordered" evidence="9">
    <location>
        <begin position="986"/>
        <end position="1035"/>
    </location>
</feature>
<keyword evidence="6" id="KW-0106">Calcium</keyword>
<dbReference type="GO" id="GO:0004722">
    <property type="term" value="F:protein serine/threonine phosphatase activity"/>
    <property type="evidence" value="ECO:0007669"/>
    <property type="project" value="UniProtKB-EC"/>
</dbReference>
<evidence type="ECO:0000259" key="10">
    <source>
        <dbReference type="PROSITE" id="PS50222"/>
    </source>
</evidence>
<evidence type="ECO:0000256" key="1">
    <source>
        <dbReference type="ARBA" id="ARBA00001936"/>
    </source>
</evidence>
<sequence length="1035" mass="117435">MGFSIGDIVAVYGRKAHIRYIGQLPPNPFNKKHNASQTGFGVEFSSRKLGENDGSVDGKRYFNCKPGMGLFVKENRAQAYDVKECSATQLQAAWRSYRARQAFQDAAAFNFWNELDAFEEKDALVNNRDVGTPTLNTIKKQIHEQNMVDAFEETGPERVSSSHLAVPGADGSRGFAPPRGRRRSSTRRSVGRNSVDASSISAENIPDDYTGPRVKWPITREFCLDLIDHYRDNPDVPLPRKYALELIMAVADHYRETMKGAVVEVEIPKKSGSRLVLVGDTHGQLNDVLWIFYKFGPPSPTNVYLFNGDIADRGRYAVEIFMMLFAFKLQCPSSVVINRGNHESADMNEVYGFAQEVRQKYGGFMYQKFQEVFHLLPLCVVMEKRVFVVHGGLCRKDNITLHHIDRLHRQRPCPASPHSFEDTLMFDLLWSDPQHESGRGWSTRGADCIAFGPDITDAFLTKNNLEVCIRSHQVPTNLRGFEPVHDGRCVTLFSASNYCGTTGNYGGVIIFEANLSFEIQEYMAPSLAEIQMLHSETCAATQKVFLQTRIKDLEMQAKRQHRRTAAARMNEQILEKICKLICEKKTDLWWCFFNMGAESGRVKPAQWREACSNVLGQNFPWVYLMKRLHVVEEDGYVYYNEFLNRYRVEFRPPKCKHLNWRRECIARVFESIMSADLSLKETLMLFDRNCDGTVSFREFNELITELDVGLSEPQVRILMRLITASPAFNAAAGSIDVAEFLGRFRVVYSHVINDDKRNVPWLQRALHCIGKAILADKAEAANRHYEQQRQDGNLGPETNARRRSSAVRAVALFQKFKDYNEGGDGYLSYADFVTGIKRLTIDEEELGFALTDEHLYKVAEAVDTTGSKRINYLEFLQAFHVVDSNSNNSAAEELWGQICTAIFQHKSSIRRALHQFDPDMTGKVDSEDFRSALVAVNTVLSRTEAPLTEEQIDQLVNTMDLDNDGMVEYEEFLDSFTPVDTFFLQPENEDEPSKANGPQNGKVETREGEDPSQADVDIDSNSQRFTISSDFSSSA</sequence>
<dbReference type="VEuPathDB" id="ToxoDB:NCLIV_066900"/>
<feature type="domain" description="EF-hand" evidence="10">
    <location>
        <begin position="850"/>
        <end position="885"/>
    </location>
</feature>
<dbReference type="Gene3D" id="3.60.21.10">
    <property type="match status" value="1"/>
</dbReference>
<feature type="domain" description="CAP-Gly" evidence="11">
    <location>
        <begin position="41"/>
        <end position="73"/>
    </location>
</feature>
<dbReference type="Proteomes" id="UP000007494">
    <property type="component" value="Chromosome XII"/>
</dbReference>
<dbReference type="InterPro" id="IPR002048">
    <property type="entry name" value="EF_hand_dom"/>
</dbReference>
<dbReference type="InterPro" id="IPR029052">
    <property type="entry name" value="Metallo-depent_PP-like"/>
</dbReference>
<protein>
    <recommendedName>
        <fullName evidence="8">Serine/threonine-protein phosphatase</fullName>
        <ecNumber evidence="8">3.1.3.16</ecNumber>
    </recommendedName>
</protein>
<evidence type="ECO:0000313" key="12">
    <source>
        <dbReference type="EMBL" id="CBZ56265.1"/>
    </source>
</evidence>
<keyword evidence="3" id="KW-0479">Metal-binding</keyword>
<evidence type="ECO:0000256" key="6">
    <source>
        <dbReference type="ARBA" id="ARBA00022837"/>
    </source>
</evidence>
<dbReference type="Pfam" id="PF01302">
    <property type="entry name" value="CAP_GLY"/>
    <property type="match status" value="1"/>
</dbReference>
<evidence type="ECO:0000256" key="8">
    <source>
        <dbReference type="RuleBase" id="RU004273"/>
    </source>
</evidence>
<feature type="region of interest" description="Disordered" evidence="9">
    <location>
        <begin position="153"/>
        <end position="197"/>
    </location>
</feature>
<dbReference type="PANTHER" id="PTHR45668">
    <property type="entry name" value="SERINE/THREONINE-PROTEIN PHOSPHATASE 5-RELATED"/>
    <property type="match status" value="1"/>
</dbReference>
<organism evidence="12 14">
    <name type="scientific">Neospora caninum (strain Liverpool)</name>
    <dbReference type="NCBI Taxonomy" id="572307"/>
    <lineage>
        <taxon>Eukaryota</taxon>
        <taxon>Sar</taxon>
        <taxon>Alveolata</taxon>
        <taxon>Apicomplexa</taxon>
        <taxon>Conoidasida</taxon>
        <taxon>Coccidia</taxon>
        <taxon>Eucoccidiorida</taxon>
        <taxon>Eimeriorina</taxon>
        <taxon>Sarcocystidae</taxon>
        <taxon>Neospora</taxon>
    </lineage>
</organism>
<dbReference type="GeneID" id="13445488"/>
<evidence type="ECO:0000313" key="14">
    <source>
        <dbReference type="Proteomes" id="UP000007494"/>
    </source>
</evidence>
<dbReference type="EC" id="3.1.3.16" evidence="8"/>
<dbReference type="InterPro" id="IPR000938">
    <property type="entry name" value="CAP-Gly_domain"/>
</dbReference>
<dbReference type="Gene3D" id="1.10.238.10">
    <property type="entry name" value="EF-hand"/>
    <property type="match status" value="3"/>
</dbReference>
<dbReference type="EMBL" id="FR823393">
    <property type="protein sequence ID" value="CBZ56265.1"/>
    <property type="molecule type" value="Genomic_DNA"/>
</dbReference>
<dbReference type="Pfam" id="PF00149">
    <property type="entry name" value="Metallophos"/>
    <property type="match status" value="1"/>
</dbReference>
<name>F0VRB7_NEOCL</name>
<dbReference type="InterPro" id="IPR036859">
    <property type="entry name" value="CAP-Gly_dom_sf"/>
</dbReference>
<dbReference type="AlphaFoldDB" id="F0VRB7"/>
<keyword evidence="5 8" id="KW-0378">Hydrolase</keyword>
<dbReference type="EMBL" id="LN714487">
    <property type="protein sequence ID" value="CEL71027.1"/>
    <property type="molecule type" value="Genomic_DNA"/>
</dbReference>
<dbReference type="SMART" id="SM01052">
    <property type="entry name" value="CAP_GLY"/>
    <property type="match status" value="1"/>
</dbReference>
<dbReference type="Gene3D" id="2.30.30.190">
    <property type="entry name" value="CAP Gly-rich-like domain"/>
    <property type="match status" value="1"/>
</dbReference>
<comment type="catalytic activity">
    <reaction evidence="8">
        <text>O-phospho-L-threonyl-[protein] + H2O = L-threonyl-[protein] + phosphate</text>
        <dbReference type="Rhea" id="RHEA:47004"/>
        <dbReference type="Rhea" id="RHEA-COMP:11060"/>
        <dbReference type="Rhea" id="RHEA-COMP:11605"/>
        <dbReference type="ChEBI" id="CHEBI:15377"/>
        <dbReference type="ChEBI" id="CHEBI:30013"/>
        <dbReference type="ChEBI" id="CHEBI:43474"/>
        <dbReference type="ChEBI" id="CHEBI:61977"/>
        <dbReference type="EC" id="3.1.3.16"/>
    </reaction>
</comment>
<keyword evidence="14" id="KW-1185">Reference proteome</keyword>
<dbReference type="RefSeq" id="XP_003886290.1">
    <property type="nucleotide sequence ID" value="XM_003886241.1"/>
</dbReference>
<dbReference type="SUPFAM" id="SSF56300">
    <property type="entry name" value="Metallo-dependent phosphatases"/>
    <property type="match status" value="1"/>
</dbReference>
<feature type="domain" description="EF-hand" evidence="10">
    <location>
        <begin position="904"/>
        <end position="939"/>
    </location>
</feature>
<dbReference type="InterPro" id="IPR004843">
    <property type="entry name" value="Calcineurin-like_PHP"/>
</dbReference>
<dbReference type="GO" id="GO:0005509">
    <property type="term" value="F:calcium ion binding"/>
    <property type="evidence" value="ECO:0007669"/>
    <property type="project" value="InterPro"/>
</dbReference>
<feature type="domain" description="EF-hand" evidence="10">
    <location>
        <begin position="674"/>
        <end position="709"/>
    </location>
</feature>
<keyword evidence="7" id="KW-0464">Manganese</keyword>
<dbReference type="Pfam" id="PF13499">
    <property type="entry name" value="EF-hand_7"/>
    <property type="match status" value="2"/>
</dbReference>
<dbReference type="InterPro" id="IPR013235">
    <property type="entry name" value="PPP_dom"/>
</dbReference>
<evidence type="ECO:0000256" key="4">
    <source>
        <dbReference type="ARBA" id="ARBA00022737"/>
    </source>
</evidence>
<comment type="similarity">
    <text evidence="2 8">Belongs to the PPP phosphatase family.</text>
</comment>
<dbReference type="PROSITE" id="PS00125">
    <property type="entry name" value="SER_THR_PHOSPHATASE"/>
    <property type="match status" value="1"/>
</dbReference>
<feature type="compositionally biased region" description="Basic residues" evidence="9">
    <location>
        <begin position="179"/>
        <end position="190"/>
    </location>
</feature>
<dbReference type="InterPro" id="IPR018247">
    <property type="entry name" value="EF_Hand_1_Ca_BS"/>
</dbReference>
<proteinExistence type="inferred from homology"/>
<dbReference type="SMART" id="SM00054">
    <property type="entry name" value="EFh"/>
    <property type="match status" value="5"/>
</dbReference>
<dbReference type="OrthoDB" id="445564at2759"/>
<dbReference type="Pfam" id="PF08321">
    <property type="entry name" value="PPP5"/>
    <property type="match status" value="1"/>
</dbReference>